<feature type="domain" description="CBS" evidence="4">
    <location>
        <begin position="158"/>
        <end position="211"/>
    </location>
</feature>
<dbReference type="InParanoid" id="M7XSI5"/>
<dbReference type="EMBL" id="AMZY02000019">
    <property type="protein sequence ID" value="EMS31482.1"/>
    <property type="molecule type" value="Genomic_DNA"/>
</dbReference>
<dbReference type="PANTHER" id="PTHR43080">
    <property type="entry name" value="CBS DOMAIN-CONTAINING PROTEIN CBSX3, MITOCHONDRIAL"/>
    <property type="match status" value="1"/>
</dbReference>
<evidence type="ECO:0000259" key="4">
    <source>
        <dbReference type="PROSITE" id="PS51371"/>
    </source>
</evidence>
<dbReference type="STRING" id="1239962.C943_02137"/>
<dbReference type="eggNOG" id="COG0517">
    <property type="taxonomic scope" value="Bacteria"/>
</dbReference>
<comment type="caution">
    <text evidence="5">The sequence shown here is derived from an EMBL/GenBank/DDBJ whole genome shotgun (WGS) entry which is preliminary data.</text>
</comment>
<dbReference type="InterPro" id="IPR051257">
    <property type="entry name" value="Diverse_CBS-Domain"/>
</dbReference>
<evidence type="ECO:0000256" key="2">
    <source>
        <dbReference type="PROSITE-ProRule" id="PRU00703"/>
    </source>
</evidence>
<dbReference type="InterPro" id="IPR046342">
    <property type="entry name" value="CBS_dom_sf"/>
</dbReference>
<dbReference type="Proteomes" id="UP000010953">
    <property type="component" value="Unassembled WGS sequence"/>
</dbReference>
<organism evidence="5 6">
    <name type="scientific">Mariniradius saccharolyticus AK6</name>
    <dbReference type="NCBI Taxonomy" id="1239962"/>
    <lineage>
        <taxon>Bacteria</taxon>
        <taxon>Pseudomonadati</taxon>
        <taxon>Bacteroidota</taxon>
        <taxon>Cytophagia</taxon>
        <taxon>Cytophagales</taxon>
        <taxon>Cyclobacteriaceae</taxon>
        <taxon>Mariniradius</taxon>
    </lineage>
</organism>
<evidence type="ECO:0000313" key="6">
    <source>
        <dbReference type="Proteomes" id="UP000010953"/>
    </source>
</evidence>
<dbReference type="FunCoup" id="M7XSI5">
    <property type="interactions" value="22"/>
</dbReference>
<dbReference type="AlphaFoldDB" id="M7XSI5"/>
<feature type="domain" description="CBS" evidence="4">
    <location>
        <begin position="84"/>
        <end position="142"/>
    </location>
</feature>
<keyword evidence="6" id="KW-1185">Reference proteome</keyword>
<dbReference type="Pfam" id="PF00571">
    <property type="entry name" value="CBS"/>
    <property type="match status" value="2"/>
</dbReference>
<dbReference type="SMART" id="SM00116">
    <property type="entry name" value="CBS"/>
    <property type="match status" value="2"/>
</dbReference>
<dbReference type="CDD" id="cd04584">
    <property type="entry name" value="CBS_pair_AcuB_like"/>
    <property type="match status" value="1"/>
</dbReference>
<dbReference type="PROSITE" id="PS51371">
    <property type="entry name" value="CBS"/>
    <property type="match status" value="2"/>
</dbReference>
<dbReference type="Gene3D" id="3.10.580.10">
    <property type="entry name" value="CBS-domain"/>
    <property type="match status" value="2"/>
</dbReference>
<feature type="region of interest" description="Disordered" evidence="3">
    <location>
        <begin position="1"/>
        <end position="21"/>
    </location>
</feature>
<sequence>MRHTPNSGSKLVFSEGNENPKTKKLAIESRQKQDWGLEIPSSLPKINPLNDFGQEILLALHVASTYESKRTDAMKKREPVKEIMTKEVFSVQENQKLSTVLELFRKHKIRHLPVLNGKKISGIISRTDINRLTFGALFENQEGADEAVLEILSIPQVMTSKPRVVQQDDTIKSVAEIFASEEFHALPVVENEELRGIVTTTDVIRYMLDQY</sequence>
<evidence type="ECO:0000313" key="5">
    <source>
        <dbReference type="EMBL" id="EMS31482.1"/>
    </source>
</evidence>
<dbReference type="InterPro" id="IPR000644">
    <property type="entry name" value="CBS_dom"/>
</dbReference>
<dbReference type="SUPFAM" id="SSF54631">
    <property type="entry name" value="CBS-domain pair"/>
    <property type="match status" value="1"/>
</dbReference>
<name>M7XSI5_9BACT</name>
<protein>
    <submittedName>
        <fullName evidence="5">Signal-transduction protein</fullName>
    </submittedName>
</protein>
<accession>M7XSI5</accession>
<proteinExistence type="predicted"/>
<evidence type="ECO:0000256" key="1">
    <source>
        <dbReference type="ARBA" id="ARBA00023122"/>
    </source>
</evidence>
<dbReference type="PANTHER" id="PTHR43080:SF2">
    <property type="entry name" value="CBS DOMAIN-CONTAINING PROTEIN"/>
    <property type="match status" value="1"/>
</dbReference>
<evidence type="ECO:0000256" key="3">
    <source>
        <dbReference type="SAM" id="MobiDB-lite"/>
    </source>
</evidence>
<gene>
    <name evidence="5" type="ORF">C943_02137</name>
</gene>
<keyword evidence="1 2" id="KW-0129">CBS domain</keyword>
<reference evidence="5" key="1">
    <citation type="submission" date="2013-01" db="EMBL/GenBank/DDBJ databases">
        <title>Genome assembly of Mariniradius saccharolyticus AK6.</title>
        <authorList>
            <person name="Vaidya B."/>
            <person name="Khatri I."/>
            <person name="Tanuku N.R.S."/>
            <person name="Subramanian S."/>
            <person name="Pinnaka A."/>
        </authorList>
    </citation>
    <scope>NUCLEOTIDE SEQUENCE [LARGE SCALE GENOMIC DNA]</scope>
    <source>
        <strain evidence="5">AK6</strain>
    </source>
</reference>